<evidence type="ECO:0000313" key="12">
    <source>
        <dbReference type="Proteomes" id="UP000296862"/>
    </source>
</evidence>
<evidence type="ECO:0000256" key="2">
    <source>
        <dbReference type="ARBA" id="ARBA00005336"/>
    </source>
</evidence>
<proteinExistence type="inferred from homology"/>
<dbReference type="Pfam" id="PF00144">
    <property type="entry name" value="Beta-lactamase"/>
    <property type="match status" value="1"/>
</dbReference>
<evidence type="ECO:0000313" key="11">
    <source>
        <dbReference type="EMBL" id="QBZ98272.1"/>
    </source>
</evidence>
<feature type="chain" id="PRO_5020247008" description="beta-N-acetylhexosaminidase" evidence="7">
    <location>
        <begin position="22"/>
        <end position="1003"/>
    </location>
</feature>
<reference evidence="11 12" key="1">
    <citation type="submission" date="2019-04" db="EMBL/GenBank/DDBJ databases">
        <title>Flavobacterium sp. GS03.</title>
        <authorList>
            <person name="Kim H."/>
        </authorList>
    </citation>
    <scope>NUCLEOTIDE SEQUENCE [LARGE SCALE GENOMIC DNA]</scope>
    <source>
        <strain evidence="11 12">GS03</strain>
    </source>
</reference>
<evidence type="ECO:0000256" key="5">
    <source>
        <dbReference type="ARBA" id="ARBA00023295"/>
    </source>
</evidence>
<dbReference type="AlphaFoldDB" id="A0A4P7PVG2"/>
<dbReference type="Gene3D" id="3.20.20.300">
    <property type="entry name" value="Glycoside hydrolase, family 3, N-terminal domain"/>
    <property type="match status" value="1"/>
</dbReference>
<evidence type="ECO:0000259" key="10">
    <source>
        <dbReference type="Pfam" id="PF01915"/>
    </source>
</evidence>
<evidence type="ECO:0000256" key="4">
    <source>
        <dbReference type="ARBA" id="ARBA00022801"/>
    </source>
</evidence>
<dbReference type="GO" id="GO:0004563">
    <property type="term" value="F:beta-N-acetylhexosaminidase activity"/>
    <property type="evidence" value="ECO:0007669"/>
    <property type="project" value="UniProtKB-EC"/>
</dbReference>
<feature type="domain" description="Glycoside hydrolase family 3 N-terminal" evidence="9">
    <location>
        <begin position="78"/>
        <end position="393"/>
    </location>
</feature>
<dbReference type="EMBL" id="CP038810">
    <property type="protein sequence ID" value="QBZ98272.1"/>
    <property type="molecule type" value="Genomic_DNA"/>
</dbReference>
<dbReference type="InterPro" id="IPR036881">
    <property type="entry name" value="Glyco_hydro_3_C_sf"/>
</dbReference>
<organism evidence="11 12">
    <name type="scientific">Flavobacterium sangjuense</name>
    <dbReference type="NCBI Taxonomy" id="2518177"/>
    <lineage>
        <taxon>Bacteria</taxon>
        <taxon>Pseudomonadati</taxon>
        <taxon>Bacteroidota</taxon>
        <taxon>Flavobacteriia</taxon>
        <taxon>Flavobacteriales</taxon>
        <taxon>Flavobacteriaceae</taxon>
        <taxon>Flavobacterium</taxon>
    </lineage>
</organism>
<evidence type="ECO:0000256" key="3">
    <source>
        <dbReference type="ARBA" id="ARBA00012663"/>
    </source>
</evidence>
<keyword evidence="12" id="KW-1185">Reference proteome</keyword>
<dbReference type="GO" id="GO:0005975">
    <property type="term" value="P:carbohydrate metabolic process"/>
    <property type="evidence" value="ECO:0007669"/>
    <property type="project" value="InterPro"/>
</dbReference>
<dbReference type="EC" id="3.2.1.52" evidence="3"/>
<dbReference type="Pfam" id="PF01915">
    <property type="entry name" value="Glyco_hydro_3_C"/>
    <property type="match status" value="1"/>
</dbReference>
<feature type="domain" description="Beta-lactamase-related" evidence="8">
    <location>
        <begin position="626"/>
        <end position="977"/>
    </location>
</feature>
<dbReference type="SUPFAM" id="SSF56601">
    <property type="entry name" value="beta-lactamase/transpeptidase-like"/>
    <property type="match status" value="1"/>
</dbReference>
<sequence length="1003" mass="112349">MKRLLVSIGLCTGLLFLVTNCSSTKNKQTAVVPVAEPTPEVVVPIDETVYHPHPRKNFFPETDIETRWVDSIYNQMSFDEKVGQLFMVAAYSNKDAAHVADVEKLVTENKVGGLIFFQGGPMRQARLTNKYQSLAKVPLFIGIDAEWGLSMRIDSTFRFPFNMTLGAIKDLKLVEKVGTSLAKESKRMGIHFNFAPVLDINTNPKNPIIGYRSFGENKVSVTEHAIALMNGAQGQGVFSTGKHFPGHGDTATDSHTSLPTVNATLDHLDKVELYPYKRMFDEGLVSVMVAHLNVPSLEPREGYPTSISYDVVTKLLKKDLAFDGLIFTDALNMKGAANFRAPGDIDLEAFMAGNDILLFAENVPLAVEKICVAYQDSLISDERLAQSVKKILRYKFKAGLNNYKPIEGINLYNDLNPKSNETLQYELYENAVTVVKNDGNILPIRNLNQKIAYVKLGDDTNSSFVTTLKKYTEVTEVADANIDSLMVKLTDYETVIIGYHKSDKSWWKAPELTVPELQVIDSIASKKKVIIDCFAKPYSLSRILNFNEIPGVIVSYQNGNIAQEVSAELIFGAIDAKGLLPVSINSSLKAGDGITTQKLNRLGFATPESVGMSSEKLKQIETYAQKAIDGKMTPGMQVLVARKGKVIYQKSFGKQTYEGDVRVKNSDLYDVASVTKMVATLPNVMQVYDQKKVTLETTLGEMLPIFKGSNKQKITFKELLSHYGRMQAWIPFYTATLDSAKMPMEKYYRKMYSEGFTKRVSDSLYLRDDYHDTIMKRIIDSPLIDKKEYRYSDFTFIILKQYLEKIMGRHLDELAADNFYKTLGMNNTLFNPLHKFDKSVIAPTEIDTYFRHDTIQGYVHDMEAAMEDGVGGHAGIFSNAMDIAKMMQMYLQKGNYGGVQYFSEATFNDFNTCWFCGEGNRRGLGFDKQQISGAGPTCGCVSMSSFGHTGFTGTIAWADPETDIVYVFLSNRTYPDSNLPNKLSKENIREDIQKIIQEAIIEK</sequence>
<dbReference type="Gene3D" id="3.40.50.1700">
    <property type="entry name" value="Glycoside hydrolase family 3 C-terminal domain"/>
    <property type="match status" value="1"/>
</dbReference>
<dbReference type="KEGG" id="fsn:GS03_01777"/>
<accession>A0A4P7PVG2</accession>
<gene>
    <name evidence="11" type="primary">nagZ</name>
    <name evidence="11" type="ORF">GS03_01777</name>
</gene>
<dbReference type="InterPro" id="IPR002772">
    <property type="entry name" value="Glyco_hydro_3_C"/>
</dbReference>
<name>A0A4P7PVG2_9FLAO</name>
<feature type="signal peptide" evidence="7">
    <location>
        <begin position="1"/>
        <end position="21"/>
    </location>
</feature>
<comment type="similarity">
    <text evidence="2 6">Belongs to the glycosyl hydrolase 3 family.</text>
</comment>
<dbReference type="Gene3D" id="3.40.710.10">
    <property type="entry name" value="DD-peptidase/beta-lactamase superfamily"/>
    <property type="match status" value="1"/>
</dbReference>
<dbReference type="PANTHER" id="PTHR30480:SF13">
    <property type="entry name" value="BETA-HEXOSAMINIDASE"/>
    <property type="match status" value="1"/>
</dbReference>
<feature type="domain" description="Glycoside hydrolase family 3 C-terminal" evidence="10">
    <location>
        <begin position="433"/>
        <end position="590"/>
    </location>
</feature>
<dbReference type="InterPro" id="IPR012338">
    <property type="entry name" value="Beta-lactam/transpept-like"/>
</dbReference>
<keyword evidence="4 6" id="KW-0378">Hydrolase</keyword>
<evidence type="ECO:0000259" key="8">
    <source>
        <dbReference type="Pfam" id="PF00144"/>
    </source>
</evidence>
<dbReference type="InterPro" id="IPR001466">
    <property type="entry name" value="Beta-lactam-related"/>
</dbReference>
<evidence type="ECO:0000256" key="6">
    <source>
        <dbReference type="RuleBase" id="RU361161"/>
    </source>
</evidence>
<dbReference type="GO" id="GO:0009254">
    <property type="term" value="P:peptidoglycan turnover"/>
    <property type="evidence" value="ECO:0007669"/>
    <property type="project" value="TreeGrafter"/>
</dbReference>
<dbReference type="RefSeq" id="WP_136152178.1">
    <property type="nucleotide sequence ID" value="NZ_CP038810.1"/>
</dbReference>
<dbReference type="InterPro" id="IPR001764">
    <property type="entry name" value="Glyco_hydro_3_N"/>
</dbReference>
<dbReference type="InterPro" id="IPR050226">
    <property type="entry name" value="NagZ_Beta-hexosaminidase"/>
</dbReference>
<dbReference type="PROSITE" id="PS00775">
    <property type="entry name" value="GLYCOSYL_HYDROL_F3"/>
    <property type="match status" value="1"/>
</dbReference>
<dbReference type="SUPFAM" id="SSF52279">
    <property type="entry name" value="Beta-D-glucan exohydrolase, C-terminal domain"/>
    <property type="match status" value="1"/>
</dbReference>
<dbReference type="Proteomes" id="UP000296862">
    <property type="component" value="Chromosome"/>
</dbReference>
<dbReference type="PANTHER" id="PTHR30480">
    <property type="entry name" value="BETA-HEXOSAMINIDASE-RELATED"/>
    <property type="match status" value="1"/>
</dbReference>
<dbReference type="InterPro" id="IPR017853">
    <property type="entry name" value="GH"/>
</dbReference>
<comment type="catalytic activity">
    <reaction evidence="1">
        <text>Hydrolysis of terminal non-reducing N-acetyl-D-hexosamine residues in N-acetyl-beta-D-hexosaminides.</text>
        <dbReference type="EC" id="3.2.1.52"/>
    </reaction>
</comment>
<evidence type="ECO:0000259" key="9">
    <source>
        <dbReference type="Pfam" id="PF00933"/>
    </source>
</evidence>
<protein>
    <recommendedName>
        <fullName evidence="3">beta-N-acetylhexosaminidase</fullName>
        <ecNumber evidence="3">3.2.1.52</ecNumber>
    </recommendedName>
</protein>
<keyword evidence="7" id="KW-0732">Signal</keyword>
<evidence type="ECO:0000256" key="7">
    <source>
        <dbReference type="SAM" id="SignalP"/>
    </source>
</evidence>
<evidence type="ECO:0000256" key="1">
    <source>
        <dbReference type="ARBA" id="ARBA00001231"/>
    </source>
</evidence>
<dbReference type="InterPro" id="IPR019800">
    <property type="entry name" value="Glyco_hydro_3_AS"/>
</dbReference>
<dbReference type="OrthoDB" id="9805821at2"/>
<dbReference type="Pfam" id="PF00933">
    <property type="entry name" value="Glyco_hydro_3"/>
    <property type="match status" value="1"/>
</dbReference>
<keyword evidence="5 6" id="KW-0326">Glycosidase</keyword>
<dbReference type="SUPFAM" id="SSF51445">
    <property type="entry name" value="(Trans)glycosidases"/>
    <property type="match status" value="1"/>
</dbReference>
<dbReference type="InterPro" id="IPR036962">
    <property type="entry name" value="Glyco_hydro_3_N_sf"/>
</dbReference>